<keyword evidence="2" id="KW-1185">Reference proteome</keyword>
<proteinExistence type="predicted"/>
<dbReference type="AlphaFoldDB" id="A0A4Q7UUT7"/>
<dbReference type="Proteomes" id="UP000291591">
    <property type="component" value="Unassembled WGS sequence"/>
</dbReference>
<accession>A0A4Q7UUT7</accession>
<name>A0A4Q7UUT7_PSEST</name>
<evidence type="ECO:0000313" key="1">
    <source>
        <dbReference type="EMBL" id="RZT85525.1"/>
    </source>
</evidence>
<comment type="caution">
    <text evidence="1">The sequence shown here is derived from an EMBL/GenBank/DDBJ whole genome shotgun (WGS) entry which is preliminary data.</text>
</comment>
<organism evidence="1 2">
    <name type="scientific">Pseudonocardia sediminis</name>
    <dbReference type="NCBI Taxonomy" id="1397368"/>
    <lineage>
        <taxon>Bacteria</taxon>
        <taxon>Bacillati</taxon>
        <taxon>Actinomycetota</taxon>
        <taxon>Actinomycetes</taxon>
        <taxon>Pseudonocardiales</taxon>
        <taxon>Pseudonocardiaceae</taxon>
        <taxon>Pseudonocardia</taxon>
    </lineage>
</organism>
<gene>
    <name evidence="1" type="ORF">EV383_2395</name>
</gene>
<protein>
    <submittedName>
        <fullName evidence="1">Copper transport outer membrane protein MctB</fullName>
    </submittedName>
</protein>
<dbReference type="Pfam" id="PF11382">
    <property type="entry name" value="MctB"/>
    <property type="match status" value="1"/>
</dbReference>
<dbReference type="EMBL" id="SHKL01000001">
    <property type="protein sequence ID" value="RZT85525.1"/>
    <property type="molecule type" value="Genomic_DNA"/>
</dbReference>
<dbReference type="GO" id="GO:0055070">
    <property type="term" value="P:copper ion homeostasis"/>
    <property type="evidence" value="ECO:0007669"/>
    <property type="project" value="InterPro"/>
</dbReference>
<sequence>MRYHALSIGAVFLALAIGVVLGSTGLSDRLVSAVSTQRDDLAAQVTDLRGQRDDLAAQQRAADEFATRVGPAAVRGALPGKSVTLVSLGGDAADVAAVSGLVGQAGGTVSGTVALTDAVTDPARADQLRELASRLLPAGAQLPAATDTGSLAGGLLGSALLTAPNGPATNAGQAQAVLAGLSAAGFAEPGATAAPAGMVVIVTGGAAQGLDAGDAAATTARLASELDRRGGGAVLAGRTGSADATGAVGVVRADEAAAGGLSTVDDVQTGTGRVATILALREQAAGGTGQYGSAGDAAAPAPQP</sequence>
<evidence type="ECO:0000313" key="2">
    <source>
        <dbReference type="Proteomes" id="UP000291591"/>
    </source>
</evidence>
<dbReference type="InterPro" id="IPR021522">
    <property type="entry name" value="MctB"/>
</dbReference>
<reference evidence="1 2" key="1">
    <citation type="submission" date="2019-02" db="EMBL/GenBank/DDBJ databases">
        <title>Sequencing the genomes of 1000 actinobacteria strains.</title>
        <authorList>
            <person name="Klenk H.-P."/>
        </authorList>
    </citation>
    <scope>NUCLEOTIDE SEQUENCE [LARGE SCALE GENOMIC DNA]</scope>
    <source>
        <strain evidence="1 2">DSM 45779</strain>
    </source>
</reference>
<dbReference type="GO" id="GO:0016020">
    <property type="term" value="C:membrane"/>
    <property type="evidence" value="ECO:0007669"/>
    <property type="project" value="InterPro"/>
</dbReference>